<keyword evidence="4 7" id="KW-1133">Transmembrane helix</keyword>
<evidence type="ECO:0000256" key="4">
    <source>
        <dbReference type="ARBA" id="ARBA00022989"/>
    </source>
</evidence>
<evidence type="ECO:0000256" key="2">
    <source>
        <dbReference type="ARBA" id="ARBA00010581"/>
    </source>
</evidence>
<accession>A0A6S6S2Q5</accession>
<dbReference type="GO" id="GO:0019646">
    <property type="term" value="P:aerobic electron transport chain"/>
    <property type="evidence" value="ECO:0007669"/>
    <property type="project" value="InterPro"/>
</dbReference>
<keyword evidence="3 6" id="KW-0812">Transmembrane</keyword>
<feature type="transmembrane region" description="Helical" evidence="7">
    <location>
        <begin position="84"/>
        <end position="107"/>
    </location>
</feature>
<evidence type="ECO:0000256" key="3">
    <source>
        <dbReference type="ARBA" id="ARBA00022692"/>
    </source>
</evidence>
<dbReference type="PANTHER" id="PTHR11403">
    <property type="entry name" value="CYTOCHROME C OXIDASE SUBUNIT III"/>
    <property type="match status" value="1"/>
</dbReference>
<dbReference type="InterPro" id="IPR000298">
    <property type="entry name" value="Cyt_c_oxidase-like_su3"/>
</dbReference>
<dbReference type="Pfam" id="PF00510">
    <property type="entry name" value="COX3"/>
    <property type="match status" value="1"/>
</dbReference>
<dbReference type="GO" id="GO:0005886">
    <property type="term" value="C:plasma membrane"/>
    <property type="evidence" value="ECO:0007669"/>
    <property type="project" value="UniProtKB-SubCell"/>
</dbReference>
<sequence>MEMVTSPKKIRRVHPKKFALWTAIVSMLMLFSAFTSAYIVRKAASNWLSFPIVDEFFYSTGVILSSSVILHVAYKAFVAKNYALYRLLLTVGLGLGVLFVALQYMGWLTLNSDTYGIFISTNQSSSFFVLLVGTHALHVIGGITALMISWIYALKGSTKEWTPKGQLRLELTFTYWHFVDILWLYLLLFLWIQQ</sequence>
<dbReference type="PANTHER" id="PTHR11403:SF10">
    <property type="entry name" value="CYTOCHROME C OXIDASE"/>
    <property type="match status" value="1"/>
</dbReference>
<reference evidence="9" key="1">
    <citation type="submission" date="2020-01" db="EMBL/GenBank/DDBJ databases">
        <authorList>
            <person name="Meier V. D."/>
            <person name="Meier V D."/>
        </authorList>
    </citation>
    <scope>NUCLEOTIDE SEQUENCE</scope>
    <source>
        <strain evidence="9">HLG_WM_MAG_10</strain>
    </source>
</reference>
<evidence type="ECO:0000256" key="5">
    <source>
        <dbReference type="ARBA" id="ARBA00023136"/>
    </source>
</evidence>
<evidence type="ECO:0000256" key="1">
    <source>
        <dbReference type="ARBA" id="ARBA00004141"/>
    </source>
</evidence>
<feature type="transmembrane region" description="Helical" evidence="7">
    <location>
        <begin position="18"/>
        <end position="40"/>
    </location>
</feature>
<feature type="transmembrane region" description="Helical" evidence="7">
    <location>
        <begin position="173"/>
        <end position="192"/>
    </location>
</feature>
<dbReference type="InterPro" id="IPR024791">
    <property type="entry name" value="Cyt_c/ubiquinol_Oxase_su3"/>
</dbReference>
<evidence type="ECO:0000256" key="6">
    <source>
        <dbReference type="RuleBase" id="RU003376"/>
    </source>
</evidence>
<dbReference type="EMBL" id="CACVAQ010000008">
    <property type="protein sequence ID" value="CAA6798584.1"/>
    <property type="molecule type" value="Genomic_DNA"/>
</dbReference>
<feature type="transmembrane region" description="Helical" evidence="7">
    <location>
        <begin position="127"/>
        <end position="152"/>
    </location>
</feature>
<evidence type="ECO:0000259" key="8">
    <source>
        <dbReference type="PROSITE" id="PS50253"/>
    </source>
</evidence>
<comment type="subcellular location">
    <subcellularLocation>
        <location evidence="6">Cell membrane</location>
        <topology evidence="6">Multi-pass membrane protein</topology>
    </subcellularLocation>
    <subcellularLocation>
        <location evidence="1">Membrane</location>
        <topology evidence="1">Multi-pass membrane protein</topology>
    </subcellularLocation>
</comment>
<dbReference type="InterPro" id="IPR035973">
    <property type="entry name" value="Cyt_c_oxidase_su3-like_sf"/>
</dbReference>
<proteinExistence type="inferred from homology"/>
<evidence type="ECO:0000313" key="9">
    <source>
        <dbReference type="EMBL" id="CAA6798584.1"/>
    </source>
</evidence>
<evidence type="ECO:0000256" key="7">
    <source>
        <dbReference type="SAM" id="Phobius"/>
    </source>
</evidence>
<dbReference type="AlphaFoldDB" id="A0A6S6S2Q5"/>
<dbReference type="GO" id="GO:0004129">
    <property type="term" value="F:cytochrome-c oxidase activity"/>
    <property type="evidence" value="ECO:0007669"/>
    <property type="project" value="InterPro"/>
</dbReference>
<keyword evidence="5 7" id="KW-0472">Membrane</keyword>
<dbReference type="Gene3D" id="1.20.120.80">
    <property type="entry name" value="Cytochrome c oxidase, subunit III, four-helix bundle"/>
    <property type="match status" value="1"/>
</dbReference>
<protein>
    <submittedName>
        <fullName evidence="9">Heme/copper-type cytochrome/quinol oxidase, subunit 3</fullName>
    </submittedName>
</protein>
<comment type="similarity">
    <text evidence="2 6">Belongs to the cytochrome c oxidase subunit 3 family.</text>
</comment>
<dbReference type="PROSITE" id="PS50253">
    <property type="entry name" value="COX3"/>
    <property type="match status" value="1"/>
</dbReference>
<gene>
    <name evidence="9" type="ORF">HELGO_WM10069</name>
</gene>
<feature type="domain" description="Heme-copper oxidase subunit III family profile" evidence="8">
    <location>
        <begin position="17"/>
        <end position="194"/>
    </location>
</feature>
<name>A0A6S6S2Q5_9BACT</name>
<feature type="transmembrane region" description="Helical" evidence="7">
    <location>
        <begin position="56"/>
        <end position="77"/>
    </location>
</feature>
<dbReference type="SUPFAM" id="SSF81452">
    <property type="entry name" value="Cytochrome c oxidase subunit III-like"/>
    <property type="match status" value="1"/>
</dbReference>
<organism evidence="9">
    <name type="scientific">uncultured Aureispira sp</name>
    <dbReference type="NCBI Taxonomy" id="1331704"/>
    <lineage>
        <taxon>Bacteria</taxon>
        <taxon>Pseudomonadati</taxon>
        <taxon>Bacteroidota</taxon>
        <taxon>Saprospiria</taxon>
        <taxon>Saprospirales</taxon>
        <taxon>Saprospiraceae</taxon>
        <taxon>Aureispira</taxon>
        <taxon>environmental samples</taxon>
    </lineage>
</organism>
<dbReference type="InterPro" id="IPR013833">
    <property type="entry name" value="Cyt_c_oxidase_su3_a-hlx"/>
</dbReference>